<dbReference type="EMBL" id="CAXAMN010021473">
    <property type="protein sequence ID" value="CAK9059899.1"/>
    <property type="molecule type" value="Genomic_DNA"/>
</dbReference>
<protein>
    <submittedName>
        <fullName evidence="2">Uncharacterized protein</fullName>
    </submittedName>
</protein>
<gene>
    <name evidence="2" type="ORF">CCMP2556_LOCUS29476</name>
</gene>
<comment type="caution">
    <text evidence="2">The sequence shown here is derived from an EMBL/GenBank/DDBJ whole genome shotgun (WGS) entry which is preliminary data.</text>
</comment>
<sequence>MFLELMFVCLFRSYHSTHPLGNRANCENRQPFGGPRVCSWSGQSGRLPSLAPSPVSEAMCPSCFPGAKEAAIHGTGKGGAFIQQGAVSDVTSALFFEFQLSEKTEESVSTRARTVVTREIVSL</sequence>
<organism evidence="2 3">
    <name type="scientific">Durusdinium trenchii</name>
    <dbReference type="NCBI Taxonomy" id="1381693"/>
    <lineage>
        <taxon>Eukaryota</taxon>
        <taxon>Sar</taxon>
        <taxon>Alveolata</taxon>
        <taxon>Dinophyceae</taxon>
        <taxon>Suessiales</taxon>
        <taxon>Symbiodiniaceae</taxon>
        <taxon>Durusdinium</taxon>
    </lineage>
</organism>
<reference evidence="2 3" key="1">
    <citation type="submission" date="2024-02" db="EMBL/GenBank/DDBJ databases">
        <authorList>
            <person name="Chen Y."/>
            <person name="Shah S."/>
            <person name="Dougan E. K."/>
            <person name="Thang M."/>
            <person name="Chan C."/>
        </authorList>
    </citation>
    <scope>NUCLEOTIDE SEQUENCE [LARGE SCALE GENOMIC DNA]</scope>
</reference>
<keyword evidence="3" id="KW-1185">Reference proteome</keyword>
<name>A0ABP0NAL7_9DINO</name>
<feature type="chain" id="PRO_5047199920" evidence="1">
    <location>
        <begin position="17"/>
        <end position="123"/>
    </location>
</feature>
<feature type="signal peptide" evidence="1">
    <location>
        <begin position="1"/>
        <end position="16"/>
    </location>
</feature>
<evidence type="ECO:0000313" key="2">
    <source>
        <dbReference type="EMBL" id="CAK9059899.1"/>
    </source>
</evidence>
<evidence type="ECO:0000256" key="1">
    <source>
        <dbReference type="SAM" id="SignalP"/>
    </source>
</evidence>
<dbReference type="Proteomes" id="UP001642484">
    <property type="component" value="Unassembled WGS sequence"/>
</dbReference>
<evidence type="ECO:0000313" key="3">
    <source>
        <dbReference type="Proteomes" id="UP001642484"/>
    </source>
</evidence>
<keyword evidence="1" id="KW-0732">Signal</keyword>
<accession>A0ABP0NAL7</accession>
<proteinExistence type="predicted"/>